<dbReference type="Proteomes" id="UP000828941">
    <property type="component" value="Chromosome 6"/>
</dbReference>
<organism evidence="1 2">
    <name type="scientific">Bauhinia variegata</name>
    <name type="common">Purple orchid tree</name>
    <name type="synonym">Phanera variegata</name>
    <dbReference type="NCBI Taxonomy" id="167791"/>
    <lineage>
        <taxon>Eukaryota</taxon>
        <taxon>Viridiplantae</taxon>
        <taxon>Streptophyta</taxon>
        <taxon>Embryophyta</taxon>
        <taxon>Tracheophyta</taxon>
        <taxon>Spermatophyta</taxon>
        <taxon>Magnoliopsida</taxon>
        <taxon>eudicotyledons</taxon>
        <taxon>Gunneridae</taxon>
        <taxon>Pentapetalae</taxon>
        <taxon>rosids</taxon>
        <taxon>fabids</taxon>
        <taxon>Fabales</taxon>
        <taxon>Fabaceae</taxon>
        <taxon>Cercidoideae</taxon>
        <taxon>Cercideae</taxon>
        <taxon>Bauhiniinae</taxon>
        <taxon>Bauhinia</taxon>
    </lineage>
</organism>
<protein>
    <submittedName>
        <fullName evidence="1">Uncharacterized protein</fullName>
    </submittedName>
</protein>
<reference evidence="1 2" key="1">
    <citation type="journal article" date="2022" name="DNA Res.">
        <title>Chromosomal-level genome assembly of the orchid tree Bauhinia variegata (Leguminosae; Cercidoideae) supports the allotetraploid origin hypothesis of Bauhinia.</title>
        <authorList>
            <person name="Zhong Y."/>
            <person name="Chen Y."/>
            <person name="Zheng D."/>
            <person name="Pang J."/>
            <person name="Liu Y."/>
            <person name="Luo S."/>
            <person name="Meng S."/>
            <person name="Qian L."/>
            <person name="Wei D."/>
            <person name="Dai S."/>
            <person name="Zhou R."/>
        </authorList>
    </citation>
    <scope>NUCLEOTIDE SEQUENCE [LARGE SCALE GENOMIC DNA]</scope>
    <source>
        <strain evidence="1">BV-YZ2020</strain>
    </source>
</reference>
<evidence type="ECO:0000313" key="1">
    <source>
        <dbReference type="EMBL" id="KAI4336189.1"/>
    </source>
</evidence>
<evidence type="ECO:0000313" key="2">
    <source>
        <dbReference type="Proteomes" id="UP000828941"/>
    </source>
</evidence>
<comment type="caution">
    <text evidence="1">The sequence shown here is derived from an EMBL/GenBank/DDBJ whole genome shotgun (WGS) entry which is preliminary data.</text>
</comment>
<dbReference type="EMBL" id="CM039431">
    <property type="protein sequence ID" value="KAI4336189.1"/>
    <property type="molecule type" value="Genomic_DNA"/>
</dbReference>
<gene>
    <name evidence="1" type="ORF">L6164_014745</name>
</gene>
<sequence>MSSARRDHGIVRRMVSLPQSIMEGFSRATDDGMSFVGIGRRNQYVPSSFLVQPLLPPLPQDPDILPELF</sequence>
<accession>A0ACB9NK12</accession>
<keyword evidence="2" id="KW-1185">Reference proteome</keyword>
<proteinExistence type="predicted"/>
<name>A0ACB9NK12_BAUVA</name>